<feature type="compositionally biased region" description="Polar residues" evidence="7">
    <location>
        <begin position="1"/>
        <end position="17"/>
    </location>
</feature>
<name>Q312K9_OLEA2</name>
<sequence>MKSHPHTISGSSDSVPSAGTGALSGPPDSPAQTPAQTRALHRRVIHAARVLWRIQHIAFTAVWAHRLRSAFVVTAIALGIASLTVIIAAVDGAQKKALEITKEFGPDAALIFGGDIFNRAVGQRLTTLTPHDARSIRQMLPGVYLVVPMRSKRGITAKANGNNAEVERIVGATANYAEAWNWPLSQGRDFTQADVDRGARVCLLGVDPRDKLFAGVPPLGRTVFLNNIPFTVVGVLSKRGTSSPNARLDDRIIVPLTTLTQRFNMDRRHFPALRVKFTNAEAMDEHKEGLKSLLRHLHNLRPGDPDDFSIITADEVMKFIAMLQGGLVVFLGITAASAMVVGGFVLANLLYLSIAERQMEIGLRKAMGARNSAIVLQFLIESVTLTVIGSLLGLCIGIVLGRILSGFDLIELELSWKVFIIGVASAVAVGLVFGLRPARNAAALDPIHALKGNQ</sequence>
<evidence type="ECO:0000313" key="11">
    <source>
        <dbReference type="EMBL" id="ABB38137.1"/>
    </source>
</evidence>
<dbReference type="InterPro" id="IPR003838">
    <property type="entry name" value="ABC3_permease_C"/>
</dbReference>
<feature type="region of interest" description="Disordered" evidence="7">
    <location>
        <begin position="1"/>
        <end position="38"/>
    </location>
</feature>
<feature type="transmembrane region" description="Helical" evidence="8">
    <location>
        <begin position="416"/>
        <end position="435"/>
    </location>
</feature>
<feature type="domain" description="ABC3 transporter permease C-terminal" evidence="9">
    <location>
        <begin position="334"/>
        <end position="445"/>
    </location>
</feature>
<dbReference type="EMBL" id="CP000112">
    <property type="protein sequence ID" value="ABB38137.1"/>
    <property type="molecule type" value="Genomic_DNA"/>
</dbReference>
<evidence type="ECO:0000256" key="7">
    <source>
        <dbReference type="SAM" id="MobiDB-lite"/>
    </source>
</evidence>
<proteinExistence type="inferred from homology"/>
<evidence type="ECO:0000256" key="2">
    <source>
        <dbReference type="ARBA" id="ARBA00022475"/>
    </source>
</evidence>
<dbReference type="InterPro" id="IPR025857">
    <property type="entry name" value="MacB_PCD"/>
</dbReference>
<dbReference type="PANTHER" id="PTHR30572:SF4">
    <property type="entry name" value="ABC TRANSPORTER PERMEASE YTRF"/>
    <property type="match status" value="1"/>
</dbReference>
<organism evidence="11 12">
    <name type="scientific">Oleidesulfovibrio alaskensis (strain ATCC BAA-1058 / DSM 17464 / G20)</name>
    <name type="common">Desulfovibrio alaskensis</name>
    <dbReference type="NCBI Taxonomy" id="207559"/>
    <lineage>
        <taxon>Bacteria</taxon>
        <taxon>Pseudomonadati</taxon>
        <taxon>Thermodesulfobacteriota</taxon>
        <taxon>Desulfovibrionia</taxon>
        <taxon>Desulfovibrionales</taxon>
        <taxon>Desulfovibrionaceae</taxon>
        <taxon>Oleidesulfovibrio</taxon>
    </lineage>
</organism>
<keyword evidence="4 8" id="KW-1133">Transmembrane helix</keyword>
<dbReference type="Pfam" id="PF02687">
    <property type="entry name" value="FtsX"/>
    <property type="match status" value="1"/>
</dbReference>
<evidence type="ECO:0000256" key="3">
    <source>
        <dbReference type="ARBA" id="ARBA00022692"/>
    </source>
</evidence>
<evidence type="ECO:0000259" key="10">
    <source>
        <dbReference type="Pfam" id="PF12704"/>
    </source>
</evidence>
<feature type="domain" description="MacB-like periplasmic core" evidence="10">
    <location>
        <begin position="69"/>
        <end position="291"/>
    </location>
</feature>
<keyword evidence="5 8" id="KW-0472">Membrane</keyword>
<evidence type="ECO:0000256" key="4">
    <source>
        <dbReference type="ARBA" id="ARBA00022989"/>
    </source>
</evidence>
<evidence type="ECO:0000313" key="12">
    <source>
        <dbReference type="Proteomes" id="UP000002710"/>
    </source>
</evidence>
<dbReference type="RefSeq" id="WP_011367314.1">
    <property type="nucleotide sequence ID" value="NC_007519.1"/>
</dbReference>
<feature type="transmembrane region" description="Helical" evidence="8">
    <location>
        <begin position="327"/>
        <end position="352"/>
    </location>
</feature>
<keyword evidence="3 8" id="KW-0812">Transmembrane</keyword>
<protein>
    <submittedName>
        <fullName evidence="11">Uncharacterized protein</fullName>
    </submittedName>
</protein>
<accession>Q312K9</accession>
<dbReference type="GO" id="GO:0005886">
    <property type="term" value="C:plasma membrane"/>
    <property type="evidence" value="ECO:0007669"/>
    <property type="project" value="UniProtKB-SubCell"/>
</dbReference>
<feature type="transmembrane region" description="Helical" evidence="8">
    <location>
        <begin position="373"/>
        <end position="404"/>
    </location>
</feature>
<dbReference type="STRING" id="207559.Dde_1336"/>
<dbReference type="HOGENOM" id="CLU_000604_8_0_7"/>
<evidence type="ECO:0000256" key="8">
    <source>
        <dbReference type="SAM" id="Phobius"/>
    </source>
</evidence>
<evidence type="ECO:0000256" key="6">
    <source>
        <dbReference type="ARBA" id="ARBA00038076"/>
    </source>
</evidence>
<dbReference type="PANTHER" id="PTHR30572">
    <property type="entry name" value="MEMBRANE COMPONENT OF TRANSPORTER-RELATED"/>
    <property type="match status" value="1"/>
</dbReference>
<dbReference type="eggNOG" id="COG0577">
    <property type="taxonomic scope" value="Bacteria"/>
</dbReference>
<gene>
    <name evidence="11" type="ordered locus">Dde_1336</name>
</gene>
<evidence type="ECO:0000256" key="1">
    <source>
        <dbReference type="ARBA" id="ARBA00004651"/>
    </source>
</evidence>
<evidence type="ECO:0000256" key="5">
    <source>
        <dbReference type="ARBA" id="ARBA00023136"/>
    </source>
</evidence>
<dbReference type="AlphaFoldDB" id="Q312K9"/>
<dbReference type="InterPro" id="IPR050250">
    <property type="entry name" value="Macrolide_Exporter_MacB"/>
</dbReference>
<keyword evidence="2" id="KW-1003">Cell membrane</keyword>
<dbReference type="Pfam" id="PF12704">
    <property type="entry name" value="MacB_PCD"/>
    <property type="match status" value="1"/>
</dbReference>
<keyword evidence="12" id="KW-1185">Reference proteome</keyword>
<reference evidence="11 12" key="1">
    <citation type="journal article" date="2011" name="J. Bacteriol.">
        <title>Complete genome sequence and updated annotation of Desulfovibrio alaskensis G20.</title>
        <authorList>
            <person name="Hauser L.J."/>
            <person name="Land M.L."/>
            <person name="Brown S.D."/>
            <person name="Larimer F."/>
            <person name="Keller K.L."/>
            <person name="Rapp-Giles B.J."/>
            <person name="Price M.N."/>
            <person name="Lin M."/>
            <person name="Bruce D.C."/>
            <person name="Detter J.C."/>
            <person name="Tapia R."/>
            <person name="Han C.S."/>
            <person name="Goodwin L.A."/>
            <person name="Cheng J.F."/>
            <person name="Pitluck S."/>
            <person name="Copeland A."/>
            <person name="Lucas S."/>
            <person name="Nolan M."/>
            <person name="Lapidus A.L."/>
            <person name="Palumbo A.V."/>
            <person name="Wall J.D."/>
        </authorList>
    </citation>
    <scope>NUCLEOTIDE SEQUENCE [LARGE SCALE GENOMIC DNA]</scope>
    <source>
        <strain evidence="12">ATCC BAA 1058 / DSM 17464 / G20</strain>
    </source>
</reference>
<dbReference type="GO" id="GO:0022857">
    <property type="term" value="F:transmembrane transporter activity"/>
    <property type="evidence" value="ECO:0007669"/>
    <property type="project" value="TreeGrafter"/>
</dbReference>
<evidence type="ECO:0000259" key="9">
    <source>
        <dbReference type="Pfam" id="PF02687"/>
    </source>
</evidence>
<dbReference type="KEGG" id="dde:Dde_1336"/>
<comment type="similarity">
    <text evidence="6">Belongs to the ABC-4 integral membrane protein family.</text>
</comment>
<feature type="transmembrane region" description="Helical" evidence="8">
    <location>
        <begin position="70"/>
        <end position="90"/>
    </location>
</feature>
<comment type="subcellular location">
    <subcellularLocation>
        <location evidence="1">Cell membrane</location>
        <topology evidence="1">Multi-pass membrane protein</topology>
    </subcellularLocation>
</comment>
<dbReference type="Proteomes" id="UP000002710">
    <property type="component" value="Chromosome"/>
</dbReference>